<sequence length="805" mass="89363">MNLASTNTEPAEPTRSGNTENNTDGNTDCAPAKKRSSLIVCLISFSIVICNILLFSRSLGGFYLADDFVHIDYLHKVMQGNYGALLQNFTGNWMQAQGTTFYRPLITLTLASDYLIGQARPFLFHLSNLCYHTFSAVLLYLVSREIGKAFCLKAKDWFGALSALIFTFYPLHSEVVNWIIARVDSVALVLTLASFYFFLLAADRSEKKGRLKAASIFSFVLALMSKEMAITLPPLLFFYLFLQGLSQASISQASIKLALTRATKAALPYFIVLGAYLLFRLLVLGTVFGGYEGSIGEGLKNSLLRRWTDGSILRIFLPFHIEIFGLRSALSNTLKLVYQLGLLNAAVLIAINYKKENSTLLKNFTLLFLFAIGWIILFLAPTYGVWNLTANLQGGRFLYFASAPVSFLLALLFSLPLIAQEKGSTITFKPLFKLQKLLSLGLLLVLFSSFWQLSKVNNNIWIKAQSELKTFKRRVDETLSKLPPGQRLALLNIPDNYMGAHMLYNAATMSVLFKPPLSKDDQRGRLLTFEPATYGHSDLISPGRVRSLVGAGEPFFYFDRSNYQLVPLHLQEPLSETRPAVSLNLKEATTLAENQILLSRRLDLPVLAIDAIEVEGEGETVDLKLIGASGRVFQKSAALKDGKAFFNLSEHKSYLCLEKLARVSLGAEHKPLKIKDIRLLSLPNKPEVKADGQLVLDNDGIARPRGNRPTFSYDVSTIDGASGAAYEVSKQDSWFEHYSGTFHESQFSKEAAVKGYFTKTKGSLIPISAVGIGANAHGFYEVRVIAVDKDKVPLGYFSEPLSFQL</sequence>
<feature type="transmembrane region" description="Helical" evidence="2">
    <location>
        <begin position="178"/>
        <end position="202"/>
    </location>
</feature>
<dbReference type="PANTHER" id="PTHR44216:SF3">
    <property type="entry name" value="PROTEIN O-MANNOSYL-TRANSFERASE TMTC2"/>
    <property type="match status" value="1"/>
</dbReference>
<keyword evidence="2" id="KW-0472">Membrane</keyword>
<feature type="transmembrane region" description="Helical" evidence="2">
    <location>
        <begin position="38"/>
        <end position="56"/>
    </location>
</feature>
<keyword evidence="2" id="KW-0812">Transmembrane</keyword>
<evidence type="ECO:0000313" key="4">
    <source>
        <dbReference type="Proteomes" id="UP000664277"/>
    </source>
</evidence>
<feature type="transmembrane region" description="Helical" evidence="2">
    <location>
        <begin position="431"/>
        <end position="451"/>
    </location>
</feature>
<feature type="transmembrane region" description="Helical" evidence="2">
    <location>
        <begin position="214"/>
        <end position="242"/>
    </location>
</feature>
<organism evidence="3 4">
    <name type="scientific">Candidatus Obscuribacter phosphatis</name>
    <dbReference type="NCBI Taxonomy" id="1906157"/>
    <lineage>
        <taxon>Bacteria</taxon>
        <taxon>Bacillati</taxon>
        <taxon>Candidatus Melainabacteria</taxon>
        <taxon>Candidatus Obscuribacterales</taxon>
        <taxon>Candidatus Obscuribacteraceae</taxon>
        <taxon>Candidatus Obscuribacter</taxon>
    </lineage>
</organism>
<comment type="caution">
    <text evidence="3">The sequence shown here is derived from an EMBL/GenBank/DDBJ whole genome shotgun (WGS) entry which is preliminary data.</text>
</comment>
<dbReference type="Proteomes" id="UP000664277">
    <property type="component" value="Unassembled WGS sequence"/>
</dbReference>
<feature type="transmembrane region" description="Helical" evidence="2">
    <location>
        <begin position="336"/>
        <end position="353"/>
    </location>
</feature>
<feature type="region of interest" description="Disordered" evidence="1">
    <location>
        <begin position="1"/>
        <end position="28"/>
    </location>
</feature>
<evidence type="ECO:0000313" key="3">
    <source>
        <dbReference type="EMBL" id="MBN8660861.1"/>
    </source>
</evidence>
<dbReference type="EMBL" id="JAFLCK010000014">
    <property type="protein sequence ID" value="MBN8660861.1"/>
    <property type="molecule type" value="Genomic_DNA"/>
</dbReference>
<feature type="transmembrane region" description="Helical" evidence="2">
    <location>
        <begin position="266"/>
        <end position="291"/>
    </location>
</feature>
<name>A0A8J7TMB9_9BACT</name>
<accession>A0A8J7TMB9</accession>
<dbReference type="PANTHER" id="PTHR44216">
    <property type="entry name" value="PROTEIN O-MANNOSYL-TRANSFERASE TMTC2"/>
    <property type="match status" value="1"/>
</dbReference>
<gene>
    <name evidence="3" type="ORF">J0M35_10880</name>
</gene>
<protein>
    <recommendedName>
        <fullName evidence="5">Glycosyltransferase RgtA/B/C/D-like domain-containing protein</fullName>
    </recommendedName>
</protein>
<dbReference type="GO" id="GO:0000030">
    <property type="term" value="F:mannosyltransferase activity"/>
    <property type="evidence" value="ECO:0007669"/>
    <property type="project" value="TreeGrafter"/>
</dbReference>
<feature type="transmembrane region" description="Helical" evidence="2">
    <location>
        <begin position="154"/>
        <end position="172"/>
    </location>
</feature>
<dbReference type="InterPro" id="IPR052384">
    <property type="entry name" value="TMTC_O-mannosyltransferase"/>
</dbReference>
<feature type="transmembrane region" description="Helical" evidence="2">
    <location>
        <begin position="122"/>
        <end position="142"/>
    </location>
</feature>
<feature type="transmembrane region" description="Helical" evidence="2">
    <location>
        <begin position="398"/>
        <end position="419"/>
    </location>
</feature>
<evidence type="ECO:0000256" key="1">
    <source>
        <dbReference type="SAM" id="MobiDB-lite"/>
    </source>
</evidence>
<keyword evidence="2" id="KW-1133">Transmembrane helix</keyword>
<feature type="compositionally biased region" description="Low complexity" evidence="1">
    <location>
        <begin position="17"/>
        <end position="28"/>
    </location>
</feature>
<proteinExistence type="predicted"/>
<evidence type="ECO:0008006" key="5">
    <source>
        <dbReference type="Google" id="ProtNLM"/>
    </source>
</evidence>
<reference evidence="3" key="1">
    <citation type="submission" date="2021-02" db="EMBL/GenBank/DDBJ databases">
        <title>Genome-Resolved Metagenomics of a Microbial Community Performing Photosynthetic Biological Nutrient Removal.</title>
        <authorList>
            <person name="Mcdaniel E.A."/>
        </authorList>
    </citation>
    <scope>NUCLEOTIDE SEQUENCE</scope>
    <source>
        <strain evidence="3">UWPOB_OBS1</strain>
    </source>
</reference>
<feature type="transmembrane region" description="Helical" evidence="2">
    <location>
        <begin position="365"/>
        <end position="386"/>
    </location>
</feature>
<evidence type="ECO:0000256" key="2">
    <source>
        <dbReference type="SAM" id="Phobius"/>
    </source>
</evidence>
<feature type="transmembrane region" description="Helical" evidence="2">
    <location>
        <begin position="312"/>
        <end position="330"/>
    </location>
</feature>
<dbReference type="AlphaFoldDB" id="A0A8J7TMB9"/>
<dbReference type="GO" id="GO:0035269">
    <property type="term" value="P:protein O-linked glycosylation via mannose"/>
    <property type="evidence" value="ECO:0007669"/>
    <property type="project" value="TreeGrafter"/>
</dbReference>